<feature type="active site" evidence="10">
    <location>
        <position position="286"/>
    </location>
</feature>
<dbReference type="InParanoid" id="A0A2G5DA17"/>
<evidence type="ECO:0000256" key="12">
    <source>
        <dbReference type="PIRSR" id="PIRSR621190-5"/>
    </source>
</evidence>
<dbReference type="STRING" id="218851.A0A2G5DA17"/>
<dbReference type="SUPFAM" id="SSF47090">
    <property type="entry name" value="PGBD-like"/>
    <property type="match status" value="1"/>
</dbReference>
<comment type="cofactor">
    <cofactor evidence="11">
        <name>Zn(2+)</name>
        <dbReference type="ChEBI" id="CHEBI:29105"/>
    </cofactor>
    <text evidence="11">Binds 2 Zn(2+) ions per subunit.</text>
</comment>
<dbReference type="SUPFAM" id="SSF55486">
    <property type="entry name" value="Metalloproteases ('zincins'), catalytic domain"/>
    <property type="match status" value="1"/>
</dbReference>
<dbReference type="Pfam" id="PF00413">
    <property type="entry name" value="Peptidase_M10"/>
    <property type="match status" value="1"/>
</dbReference>
<feature type="binding site" evidence="11">
    <location>
        <position position="244"/>
    </location>
    <ligand>
        <name>Ca(2+)</name>
        <dbReference type="ChEBI" id="CHEBI:29108"/>
        <label>3</label>
    </ligand>
</feature>
<evidence type="ECO:0000256" key="11">
    <source>
        <dbReference type="PIRSR" id="PIRSR621190-2"/>
    </source>
</evidence>
<keyword evidence="8" id="KW-0865">Zymogen</keyword>
<feature type="binding site" evidence="11">
    <location>
        <position position="266"/>
    </location>
    <ligand>
        <name>Ca(2+)</name>
        <dbReference type="ChEBI" id="CHEBI:29108"/>
        <label>3</label>
    </ligand>
</feature>
<dbReference type="InterPro" id="IPR021190">
    <property type="entry name" value="Pept_M10A"/>
</dbReference>
<feature type="binding site" evidence="11">
    <location>
        <position position="285"/>
    </location>
    <ligand>
        <name>Zn(2+)</name>
        <dbReference type="ChEBI" id="CHEBI:29105"/>
        <label>2</label>
        <note>catalytic</note>
    </ligand>
</feature>
<evidence type="ECO:0000256" key="10">
    <source>
        <dbReference type="PIRSR" id="PIRSR621190-1"/>
    </source>
</evidence>
<evidence type="ECO:0000313" key="14">
    <source>
        <dbReference type="EMBL" id="PIA40356.1"/>
    </source>
</evidence>
<keyword evidence="11" id="KW-0106">Calcium</keyword>
<dbReference type="Proteomes" id="UP000230069">
    <property type="component" value="Unassembled WGS sequence"/>
</dbReference>
<feature type="binding site" evidence="11">
    <location>
        <position position="243"/>
    </location>
    <ligand>
        <name>Ca(2+)</name>
        <dbReference type="ChEBI" id="CHEBI:29108"/>
        <label>3</label>
    </ligand>
</feature>
<gene>
    <name evidence="14" type="ORF">AQUCO_02500208v1</name>
</gene>
<evidence type="ECO:0000256" key="3">
    <source>
        <dbReference type="ARBA" id="ARBA00022723"/>
    </source>
</evidence>
<dbReference type="InterPro" id="IPR024079">
    <property type="entry name" value="MetalloPept_cat_dom_sf"/>
</dbReference>
<feature type="binding site" evidence="11">
    <location>
        <position position="303"/>
    </location>
    <ligand>
        <name>Zn(2+)</name>
        <dbReference type="ChEBI" id="CHEBI:29105"/>
        <label>2</label>
        <note>catalytic</note>
    </ligand>
</feature>
<sequence length="329" mass="36569">MFSVGETSSKSVLQQKGIAWFIPMEWLFWVPFLSPLLGHSPWEVISISRQRHISKIHLEKGCHKGDTVEGVHDLKEYLKKFGYLNYDGSNNNHADDDSFDEFLESAVKTYQTNYHLKATGSLDAETVNKMSIPRCGVADIINGTTSMRSGKTKHHKHSSASLHTVSHYSFFPGSPRWPDSKTHLTYAFHSVSDSNILSPICARAFGMWSSASHFTFEEIEDFNAADITIGSHSMDHGDGNPFDGPGGTLAHAYAPTNGRFHYDADEEWATDLTAGSYDLYTVALHEIGHLLGLRHSSVEGAIMWPSIPSGVRKELHGDDVQGIRALYNL</sequence>
<dbReference type="FunFam" id="3.40.390.10:FF:000018">
    <property type="entry name" value="Metalloendoproteinase 1"/>
    <property type="match status" value="1"/>
</dbReference>
<evidence type="ECO:0000313" key="15">
    <source>
        <dbReference type="Proteomes" id="UP000230069"/>
    </source>
</evidence>
<keyword evidence="3 11" id="KW-0479">Metal-binding</keyword>
<feature type="binding site" evidence="11">
    <location>
        <position position="289"/>
    </location>
    <ligand>
        <name>Zn(2+)</name>
        <dbReference type="ChEBI" id="CHEBI:29105"/>
        <label>2</label>
        <note>catalytic</note>
    </ligand>
</feature>
<organism evidence="14 15">
    <name type="scientific">Aquilegia coerulea</name>
    <name type="common">Rocky mountain columbine</name>
    <dbReference type="NCBI Taxonomy" id="218851"/>
    <lineage>
        <taxon>Eukaryota</taxon>
        <taxon>Viridiplantae</taxon>
        <taxon>Streptophyta</taxon>
        <taxon>Embryophyta</taxon>
        <taxon>Tracheophyta</taxon>
        <taxon>Spermatophyta</taxon>
        <taxon>Magnoliopsida</taxon>
        <taxon>Ranunculales</taxon>
        <taxon>Ranunculaceae</taxon>
        <taxon>Thalictroideae</taxon>
        <taxon>Aquilegia</taxon>
    </lineage>
</organism>
<feature type="domain" description="Peptidase metallopeptidase" evidence="13">
    <location>
        <begin position="173"/>
        <end position="329"/>
    </location>
</feature>
<keyword evidence="2" id="KW-0645">Protease</keyword>
<evidence type="ECO:0000256" key="7">
    <source>
        <dbReference type="ARBA" id="ARBA00023049"/>
    </source>
</evidence>
<dbReference type="GO" id="GO:0030198">
    <property type="term" value="P:extracellular matrix organization"/>
    <property type="evidence" value="ECO:0007669"/>
    <property type="project" value="TreeGrafter"/>
</dbReference>
<feature type="binding site" evidence="11">
    <location>
        <position position="261"/>
    </location>
    <ligand>
        <name>Zn(2+)</name>
        <dbReference type="ChEBI" id="CHEBI:29105"/>
        <label>1</label>
    </ligand>
</feature>
<keyword evidence="5" id="KW-0378">Hydrolase</keyword>
<reference evidence="14 15" key="1">
    <citation type="submission" date="2017-09" db="EMBL/GenBank/DDBJ databases">
        <title>WGS assembly of Aquilegia coerulea Goldsmith.</title>
        <authorList>
            <person name="Hodges S."/>
            <person name="Kramer E."/>
            <person name="Nordborg M."/>
            <person name="Tomkins J."/>
            <person name="Borevitz J."/>
            <person name="Derieg N."/>
            <person name="Yan J."/>
            <person name="Mihaltcheva S."/>
            <person name="Hayes R.D."/>
            <person name="Rokhsar D."/>
        </authorList>
    </citation>
    <scope>NUCLEOTIDE SEQUENCE [LARGE SCALE GENOMIC DNA]</scope>
    <source>
        <strain evidence="15">cv. Goldsmith</strain>
    </source>
</reference>
<dbReference type="GO" id="GO:0031012">
    <property type="term" value="C:extracellular matrix"/>
    <property type="evidence" value="ECO:0007669"/>
    <property type="project" value="InterPro"/>
</dbReference>
<dbReference type="GO" id="GO:0006508">
    <property type="term" value="P:proteolysis"/>
    <property type="evidence" value="ECO:0007669"/>
    <property type="project" value="UniProtKB-KW"/>
</dbReference>
<dbReference type="InterPro" id="IPR006026">
    <property type="entry name" value="Peptidase_Metallo"/>
</dbReference>
<dbReference type="InterPro" id="IPR033739">
    <property type="entry name" value="M10A_MMP"/>
</dbReference>
<dbReference type="Pfam" id="PF01471">
    <property type="entry name" value="PG_binding_1"/>
    <property type="match status" value="1"/>
</dbReference>
<feature type="binding site" description="in inhibited form" evidence="11">
    <location>
        <position position="135"/>
    </location>
    <ligand>
        <name>Zn(2+)</name>
        <dbReference type="ChEBI" id="CHEBI:29105"/>
        <label>2</label>
        <note>catalytic</note>
    </ligand>
</feature>
<feature type="binding site" evidence="11">
    <location>
        <position position="226"/>
    </location>
    <ligand>
        <name>Ca(2+)</name>
        <dbReference type="ChEBI" id="CHEBI:29108"/>
        <label>2</label>
    </ligand>
</feature>
<accession>A0A2G5DA17</accession>
<evidence type="ECO:0000256" key="6">
    <source>
        <dbReference type="ARBA" id="ARBA00022833"/>
    </source>
</evidence>
<dbReference type="OrthoDB" id="406838at2759"/>
<dbReference type="SMART" id="SM00235">
    <property type="entry name" value="ZnMc"/>
    <property type="match status" value="1"/>
</dbReference>
<evidence type="ECO:0000256" key="8">
    <source>
        <dbReference type="ARBA" id="ARBA00023145"/>
    </source>
</evidence>
<dbReference type="PRINTS" id="PR00138">
    <property type="entry name" value="MATRIXIN"/>
</dbReference>
<dbReference type="GO" id="GO:0030574">
    <property type="term" value="P:collagen catabolic process"/>
    <property type="evidence" value="ECO:0007669"/>
    <property type="project" value="TreeGrafter"/>
</dbReference>
<evidence type="ECO:0000256" key="1">
    <source>
        <dbReference type="ARBA" id="ARBA00009614"/>
    </source>
</evidence>
<dbReference type="GO" id="GO:0004222">
    <property type="term" value="F:metalloendopeptidase activity"/>
    <property type="evidence" value="ECO:0007669"/>
    <property type="project" value="InterPro"/>
</dbReference>
<dbReference type="AlphaFoldDB" id="A0A2G5DA17"/>
<protein>
    <recommendedName>
        <fullName evidence="13">Peptidase metallopeptidase domain-containing protein</fullName>
    </recommendedName>
</protein>
<keyword evidence="6 11" id="KW-0862">Zinc</keyword>
<proteinExistence type="inferred from homology"/>
<keyword evidence="9" id="KW-0325">Glycoprotein</keyword>
<dbReference type="CDD" id="cd04278">
    <property type="entry name" value="ZnMc_MMP"/>
    <property type="match status" value="1"/>
</dbReference>
<keyword evidence="4" id="KW-0732">Signal</keyword>
<feature type="binding site" evidence="11">
    <location>
        <position position="266"/>
    </location>
    <ligand>
        <name>Ca(2+)</name>
        <dbReference type="ChEBI" id="CHEBI:29108"/>
        <label>1</label>
    </ligand>
</feature>
<feature type="short sequence motif" description="Cysteine switch" evidence="12">
    <location>
        <begin position="133"/>
        <end position="165"/>
    </location>
</feature>
<dbReference type="EMBL" id="KZ305042">
    <property type="protein sequence ID" value="PIA40356.1"/>
    <property type="molecule type" value="Genomic_DNA"/>
</dbReference>
<feature type="binding site" evidence="11">
    <location>
        <position position="236"/>
    </location>
    <ligand>
        <name>Zn(2+)</name>
        <dbReference type="ChEBI" id="CHEBI:29105"/>
        <label>1</label>
    </ligand>
</feature>
<dbReference type="GO" id="GO:0008270">
    <property type="term" value="F:zinc ion binding"/>
    <property type="evidence" value="ECO:0007669"/>
    <property type="project" value="InterPro"/>
</dbReference>
<evidence type="ECO:0000256" key="5">
    <source>
        <dbReference type="ARBA" id="ARBA00022801"/>
    </source>
</evidence>
<evidence type="ECO:0000259" key="13">
    <source>
        <dbReference type="SMART" id="SM00235"/>
    </source>
</evidence>
<keyword evidence="7" id="KW-0482">Metalloprotease</keyword>
<comment type="similarity">
    <text evidence="1">Belongs to the peptidase M10A family. Matrix metalloproteinases (MMPs) subfamily.</text>
</comment>
<dbReference type="PANTHER" id="PTHR10201">
    <property type="entry name" value="MATRIX METALLOPROTEINASE"/>
    <property type="match status" value="1"/>
</dbReference>
<feature type="binding site" evidence="11">
    <location>
        <position position="263"/>
    </location>
    <ligand>
        <name>Ca(2+)</name>
        <dbReference type="ChEBI" id="CHEBI:29108"/>
        <label>3</label>
    </ligand>
</feature>
<keyword evidence="15" id="KW-1185">Reference proteome</keyword>
<comment type="cofactor">
    <cofactor evidence="11">
        <name>Ca(2+)</name>
        <dbReference type="ChEBI" id="CHEBI:29108"/>
    </cofactor>
    <text evidence="11">Can bind about 5 Ca(2+) ions per subunit.</text>
</comment>
<dbReference type="InterPro" id="IPR001818">
    <property type="entry name" value="Pept_M10_metallopeptidase"/>
</dbReference>
<feature type="binding site" evidence="11">
    <location>
        <position position="251"/>
    </location>
    <ligand>
        <name>Zn(2+)</name>
        <dbReference type="ChEBI" id="CHEBI:29105"/>
        <label>1</label>
    </ligand>
</feature>
<feature type="binding site" evidence="11">
    <location>
        <position position="295"/>
    </location>
    <ligand>
        <name>Zn(2+)</name>
        <dbReference type="ChEBI" id="CHEBI:29105"/>
        <label>2</label>
        <note>catalytic</note>
    </ligand>
</feature>
<evidence type="ECO:0000256" key="2">
    <source>
        <dbReference type="ARBA" id="ARBA00022670"/>
    </source>
</evidence>
<dbReference type="Gene3D" id="3.40.390.10">
    <property type="entry name" value="Collagenase (Catalytic Domain)"/>
    <property type="match status" value="1"/>
</dbReference>
<evidence type="ECO:0000256" key="9">
    <source>
        <dbReference type="ARBA" id="ARBA00023180"/>
    </source>
</evidence>
<dbReference type="PANTHER" id="PTHR10201:SF213">
    <property type="entry name" value="METALLOENDOPROTEINASE 2-MMP-LIKE"/>
    <property type="match status" value="1"/>
</dbReference>
<dbReference type="InterPro" id="IPR002477">
    <property type="entry name" value="Peptidoglycan-bd-like"/>
</dbReference>
<dbReference type="InterPro" id="IPR036365">
    <property type="entry name" value="PGBD-like_sf"/>
</dbReference>
<name>A0A2G5DA17_AQUCA</name>
<feature type="binding site" evidence="11">
    <location>
        <position position="238"/>
    </location>
    <ligand>
        <name>Zn(2+)</name>
        <dbReference type="ChEBI" id="CHEBI:29105"/>
        <label>1</label>
    </ligand>
</feature>
<evidence type="ECO:0000256" key="4">
    <source>
        <dbReference type="ARBA" id="ARBA00022729"/>
    </source>
</evidence>